<sequence>MRDVSLQDRNTEHAGGGTSNGSSSSRRGFDYLIVGAGFAGSVLAERLAAGLNKRVLVVDRRPHIGGNAYDHYDEAGVLIHRYGPHIFHTNAQRIVDYLSRFTEWRPYEHRVLAQVDGQEVPIPINMTTLNKLYGLTMTTEQEAADFLASRAEPVEHIQTSEDVVINGIGRELYQKFFRGYTRKQWGLDPSQLDKSVTSRIPTRTNTDDRYFTDTFQQMPKHGYTKMFEKMLAHPNIKVMINTDYREIRDEVQFDHLIFCGPIDEYFDYRFGKLPYRSLKFEHKQLDQEQFQAVGTVNYPSEDVPYTRISEYKHLTGQVHPKTSITYEYPSAEGDPYYPIPRPENAELYKRYQKLADETPGVTFVGRLGTYKYYNMDQVVGQALALYKRIEEAEVGAAAGESAEHRQSLAVQAP</sequence>
<dbReference type="InterPro" id="IPR015899">
    <property type="entry name" value="UDP-GalPyranose_mutase_C"/>
</dbReference>
<keyword evidence="3" id="KW-0285">Flavoprotein</keyword>
<dbReference type="PANTHER" id="PTHR21197:SF0">
    <property type="entry name" value="UDP-GALACTOPYRANOSE MUTASE"/>
    <property type="match status" value="1"/>
</dbReference>
<reference evidence="8 9" key="1">
    <citation type="submission" date="2016-11" db="EMBL/GenBank/DDBJ databases">
        <authorList>
            <person name="Jaros S."/>
            <person name="Januszkiewicz K."/>
            <person name="Wedrychowicz H."/>
        </authorList>
    </citation>
    <scope>NUCLEOTIDE SEQUENCE [LARGE SCALE GENOMIC DNA]</scope>
    <source>
        <strain evidence="8 9">DSM 18231</strain>
    </source>
</reference>
<dbReference type="SUPFAM" id="SSF51971">
    <property type="entry name" value="Nucleotide-binding domain"/>
    <property type="match status" value="1"/>
</dbReference>
<dbReference type="Pfam" id="PF03275">
    <property type="entry name" value="GLF"/>
    <property type="match status" value="1"/>
</dbReference>
<dbReference type="Proteomes" id="UP000184000">
    <property type="component" value="Unassembled WGS sequence"/>
</dbReference>
<evidence type="ECO:0000256" key="4">
    <source>
        <dbReference type="ARBA" id="ARBA00022827"/>
    </source>
</evidence>
<organism evidence="8 9">
    <name type="scientific">Stutzerimonas xanthomarina DSM 18231</name>
    <dbReference type="NCBI Taxonomy" id="1403346"/>
    <lineage>
        <taxon>Bacteria</taxon>
        <taxon>Pseudomonadati</taxon>
        <taxon>Pseudomonadota</taxon>
        <taxon>Gammaproteobacteria</taxon>
        <taxon>Pseudomonadales</taxon>
        <taxon>Pseudomonadaceae</taxon>
        <taxon>Stutzerimonas</taxon>
    </lineage>
</organism>
<evidence type="ECO:0000313" key="8">
    <source>
        <dbReference type="EMBL" id="SHH57186.1"/>
    </source>
</evidence>
<comment type="cofactor">
    <cofactor evidence="1">
        <name>FAD</name>
        <dbReference type="ChEBI" id="CHEBI:57692"/>
    </cofactor>
</comment>
<dbReference type="EMBL" id="FQXA01000011">
    <property type="protein sequence ID" value="SHH57186.1"/>
    <property type="molecule type" value="Genomic_DNA"/>
</dbReference>
<dbReference type="PANTHER" id="PTHR21197">
    <property type="entry name" value="UDP-GALACTOPYRANOSE MUTASE"/>
    <property type="match status" value="1"/>
</dbReference>
<evidence type="ECO:0000259" key="7">
    <source>
        <dbReference type="Pfam" id="PF03275"/>
    </source>
</evidence>
<feature type="region of interest" description="Disordered" evidence="6">
    <location>
        <begin position="1"/>
        <end position="24"/>
    </location>
</feature>
<dbReference type="GeneID" id="98636296"/>
<dbReference type="GO" id="GO:0008767">
    <property type="term" value="F:UDP-galactopyranose mutase activity"/>
    <property type="evidence" value="ECO:0007669"/>
    <property type="project" value="InterPro"/>
</dbReference>
<dbReference type="GO" id="GO:0050660">
    <property type="term" value="F:flavin adenine dinucleotide binding"/>
    <property type="evidence" value="ECO:0007669"/>
    <property type="project" value="TreeGrafter"/>
</dbReference>
<evidence type="ECO:0000256" key="2">
    <source>
        <dbReference type="ARBA" id="ARBA00009321"/>
    </source>
</evidence>
<evidence type="ECO:0000256" key="3">
    <source>
        <dbReference type="ARBA" id="ARBA00022630"/>
    </source>
</evidence>
<gene>
    <name evidence="8" type="ORF">SAMN02744645_0062</name>
</gene>
<dbReference type="Pfam" id="PF13450">
    <property type="entry name" value="NAD_binding_8"/>
    <property type="match status" value="1"/>
</dbReference>
<keyword evidence="5" id="KW-0413">Isomerase</keyword>
<dbReference type="InterPro" id="IPR004379">
    <property type="entry name" value="UDP-GALP_mutase"/>
</dbReference>
<dbReference type="SUPFAM" id="SSF54373">
    <property type="entry name" value="FAD-linked reductases, C-terminal domain"/>
    <property type="match status" value="1"/>
</dbReference>
<accession>A0A1M5U2U8</accession>
<feature type="domain" description="UDP-galactopyranose mutase C-terminal" evidence="7">
    <location>
        <begin position="175"/>
        <end position="372"/>
    </location>
</feature>
<dbReference type="NCBIfam" id="TIGR00031">
    <property type="entry name" value="UDP-GALP_mutase"/>
    <property type="match status" value="1"/>
</dbReference>
<dbReference type="FunFam" id="3.40.50.720:FF:000354">
    <property type="entry name" value="UDP-galactopyranose mutase"/>
    <property type="match status" value="1"/>
</dbReference>
<proteinExistence type="inferred from homology"/>
<dbReference type="RefSeq" id="WP_073303722.1">
    <property type="nucleotide sequence ID" value="NZ_FQXA01000011.1"/>
</dbReference>
<name>A0A1M5U2U8_9GAMM</name>
<evidence type="ECO:0000256" key="5">
    <source>
        <dbReference type="ARBA" id="ARBA00023235"/>
    </source>
</evidence>
<comment type="similarity">
    <text evidence="2">Belongs to the UDP-galactopyranose/dTDP-fucopyranose mutase family.</text>
</comment>
<dbReference type="FunFam" id="3.40.50.720:FF:000397">
    <property type="entry name" value="UDP-galactopyranose mutase"/>
    <property type="match status" value="1"/>
</dbReference>
<evidence type="ECO:0000256" key="6">
    <source>
        <dbReference type="SAM" id="MobiDB-lite"/>
    </source>
</evidence>
<evidence type="ECO:0000313" key="9">
    <source>
        <dbReference type="Proteomes" id="UP000184000"/>
    </source>
</evidence>
<evidence type="ECO:0000256" key="1">
    <source>
        <dbReference type="ARBA" id="ARBA00001974"/>
    </source>
</evidence>
<feature type="compositionally biased region" description="Basic and acidic residues" evidence="6">
    <location>
        <begin position="1"/>
        <end position="12"/>
    </location>
</feature>
<dbReference type="GO" id="GO:0005829">
    <property type="term" value="C:cytosol"/>
    <property type="evidence" value="ECO:0007669"/>
    <property type="project" value="TreeGrafter"/>
</dbReference>
<protein>
    <submittedName>
        <fullName evidence="8">UDP-galactopyranose mutase</fullName>
    </submittedName>
</protein>
<dbReference type="AlphaFoldDB" id="A0A1M5U2U8"/>
<keyword evidence="4" id="KW-0274">FAD</keyword>
<dbReference type="Gene3D" id="3.40.50.720">
    <property type="entry name" value="NAD(P)-binding Rossmann-like Domain"/>
    <property type="match status" value="3"/>
</dbReference>